<dbReference type="PRINTS" id="PR00339">
    <property type="entry name" value="PCNACYCLIN"/>
</dbReference>
<dbReference type="GO" id="GO:0006275">
    <property type="term" value="P:regulation of DNA replication"/>
    <property type="evidence" value="ECO:0007669"/>
    <property type="project" value="InterPro"/>
</dbReference>
<sequence length="278" mass="31790">MVCILELKTTQSLHIKTLIDSLNPLLTDINMHFYPSIIKNNKDDINDKVGGVIIKEVNKTSSILIHCKLDADKFDSYYYNYKHDKLTIGVNLANFLKCIKCMTNCDTMTWKIDDDDINKLIMILESSNEKKTFKINLMDLEDTDYEIEPVKFPYQIIMPTSDFQNYCKNMSSATDRMEIKCLTNTMFMAGNGELGVIEFELTATNNSSGLIIKKTTSNPNEIVQGTFELKYLIIFTKCSNLCSHVNLFLKNTYPIIIEYQVATLGKIKFALSPCKKLD</sequence>
<evidence type="ECO:0000259" key="4">
    <source>
        <dbReference type="Pfam" id="PF02747"/>
    </source>
</evidence>
<dbReference type="NCBIfam" id="TIGR00590">
    <property type="entry name" value="pcna"/>
    <property type="match status" value="1"/>
</dbReference>
<name>A0A6C0HVZ2_9ZZZZ</name>
<dbReference type="InterPro" id="IPR000730">
    <property type="entry name" value="Pr_cel_nuc_antig"/>
</dbReference>
<dbReference type="GO" id="GO:0006272">
    <property type="term" value="P:leading strand elongation"/>
    <property type="evidence" value="ECO:0007669"/>
    <property type="project" value="TreeGrafter"/>
</dbReference>
<dbReference type="InterPro" id="IPR022649">
    <property type="entry name" value="Pr_cel_nuc_antig_C"/>
</dbReference>
<organism evidence="5">
    <name type="scientific">viral metagenome</name>
    <dbReference type="NCBI Taxonomy" id="1070528"/>
    <lineage>
        <taxon>unclassified sequences</taxon>
        <taxon>metagenomes</taxon>
        <taxon>organismal metagenomes</taxon>
    </lineage>
</organism>
<dbReference type="GO" id="GO:0006298">
    <property type="term" value="P:mismatch repair"/>
    <property type="evidence" value="ECO:0007669"/>
    <property type="project" value="TreeGrafter"/>
</dbReference>
<evidence type="ECO:0000259" key="3">
    <source>
        <dbReference type="Pfam" id="PF00705"/>
    </source>
</evidence>
<evidence type="ECO:0000256" key="1">
    <source>
        <dbReference type="ARBA" id="ARBA00010462"/>
    </source>
</evidence>
<dbReference type="InterPro" id="IPR046938">
    <property type="entry name" value="DNA_clamp_sf"/>
</dbReference>
<proteinExistence type="inferred from homology"/>
<dbReference type="CDD" id="cd00577">
    <property type="entry name" value="PCNA"/>
    <property type="match status" value="1"/>
</dbReference>
<dbReference type="EMBL" id="MN740017">
    <property type="protein sequence ID" value="QHT84335.1"/>
    <property type="molecule type" value="Genomic_DNA"/>
</dbReference>
<dbReference type="GO" id="GO:0030337">
    <property type="term" value="F:DNA polymerase processivity factor activity"/>
    <property type="evidence" value="ECO:0007669"/>
    <property type="project" value="InterPro"/>
</dbReference>
<accession>A0A6C0HVZ2</accession>
<protein>
    <recommendedName>
        <fullName evidence="6">Proliferating cell nuclear antigen PCNA N-terminal domain-containing protein</fullName>
    </recommendedName>
</protein>
<dbReference type="Pfam" id="PF00705">
    <property type="entry name" value="PCNA_N"/>
    <property type="match status" value="1"/>
</dbReference>
<dbReference type="GO" id="GO:0003677">
    <property type="term" value="F:DNA binding"/>
    <property type="evidence" value="ECO:0007669"/>
    <property type="project" value="UniProtKB-KW"/>
</dbReference>
<evidence type="ECO:0000256" key="2">
    <source>
        <dbReference type="ARBA" id="ARBA00023125"/>
    </source>
</evidence>
<comment type="similarity">
    <text evidence="1">Belongs to the PCNA family.</text>
</comment>
<dbReference type="AlphaFoldDB" id="A0A6C0HVZ2"/>
<keyword evidence="2" id="KW-0238">DNA-binding</keyword>
<dbReference type="InterPro" id="IPR022648">
    <property type="entry name" value="Pr_cel_nuc_antig_N"/>
</dbReference>
<dbReference type="Gene3D" id="3.70.10.10">
    <property type="match status" value="1"/>
</dbReference>
<feature type="domain" description="Proliferating cell nuclear antigen PCNA N-terminal" evidence="3">
    <location>
        <begin position="6"/>
        <end position="141"/>
    </location>
</feature>
<dbReference type="GO" id="GO:0019985">
    <property type="term" value="P:translesion synthesis"/>
    <property type="evidence" value="ECO:0007669"/>
    <property type="project" value="TreeGrafter"/>
</dbReference>
<feature type="domain" description="Proliferating cell nuclear antigen PCNA C-terminal" evidence="4">
    <location>
        <begin position="147"/>
        <end position="273"/>
    </location>
</feature>
<evidence type="ECO:0008006" key="6">
    <source>
        <dbReference type="Google" id="ProtNLM"/>
    </source>
</evidence>
<dbReference type="Pfam" id="PF02747">
    <property type="entry name" value="PCNA_C"/>
    <property type="match status" value="1"/>
</dbReference>
<dbReference type="SUPFAM" id="SSF55979">
    <property type="entry name" value="DNA clamp"/>
    <property type="match status" value="2"/>
</dbReference>
<reference evidence="5" key="1">
    <citation type="journal article" date="2020" name="Nature">
        <title>Giant virus diversity and host interactions through global metagenomics.</title>
        <authorList>
            <person name="Schulz F."/>
            <person name="Roux S."/>
            <person name="Paez-Espino D."/>
            <person name="Jungbluth S."/>
            <person name="Walsh D.A."/>
            <person name="Denef V.J."/>
            <person name="McMahon K.D."/>
            <person name="Konstantinidis K.T."/>
            <person name="Eloe-Fadrosh E.A."/>
            <person name="Kyrpides N.C."/>
            <person name="Woyke T."/>
        </authorList>
    </citation>
    <scope>NUCLEOTIDE SEQUENCE</scope>
    <source>
        <strain evidence="5">GVMAG-M-3300023184-177</strain>
    </source>
</reference>
<dbReference type="PANTHER" id="PTHR11352">
    <property type="entry name" value="PROLIFERATING CELL NUCLEAR ANTIGEN"/>
    <property type="match status" value="1"/>
</dbReference>
<evidence type="ECO:0000313" key="5">
    <source>
        <dbReference type="EMBL" id="QHT84335.1"/>
    </source>
</evidence>
<dbReference type="PANTHER" id="PTHR11352:SF0">
    <property type="entry name" value="PROLIFERATING CELL NUCLEAR ANTIGEN"/>
    <property type="match status" value="1"/>
</dbReference>
<dbReference type="GO" id="GO:0043626">
    <property type="term" value="C:PCNA complex"/>
    <property type="evidence" value="ECO:0007669"/>
    <property type="project" value="TreeGrafter"/>
</dbReference>